<keyword evidence="2" id="KW-0472">Membrane</keyword>
<evidence type="ECO:0000313" key="3">
    <source>
        <dbReference type="EMBL" id="CCO14698.1"/>
    </source>
</evidence>
<gene>
    <name evidence="3" type="ORF">Bathy01g00260</name>
</gene>
<evidence type="ECO:0000313" key="4">
    <source>
        <dbReference type="Proteomes" id="UP000198341"/>
    </source>
</evidence>
<protein>
    <recommendedName>
        <fullName evidence="5">Transmembrane protein</fullName>
    </recommendedName>
</protein>
<reference evidence="3 4" key="1">
    <citation type="submission" date="2011-10" db="EMBL/GenBank/DDBJ databases">
        <authorList>
            <person name="Genoscope - CEA"/>
        </authorList>
    </citation>
    <scope>NUCLEOTIDE SEQUENCE [LARGE SCALE GENOMIC DNA]</scope>
    <source>
        <strain evidence="3 4">RCC 1105</strain>
    </source>
</reference>
<feature type="transmembrane region" description="Helical" evidence="2">
    <location>
        <begin position="210"/>
        <end position="232"/>
    </location>
</feature>
<feature type="transmembrane region" description="Helical" evidence="2">
    <location>
        <begin position="238"/>
        <end position="257"/>
    </location>
</feature>
<dbReference type="RefSeq" id="XP_007515819.1">
    <property type="nucleotide sequence ID" value="XM_007515757.1"/>
</dbReference>
<evidence type="ECO:0000256" key="1">
    <source>
        <dbReference type="SAM" id="MobiDB-lite"/>
    </source>
</evidence>
<accession>K8EZJ5</accession>
<dbReference type="EMBL" id="FO082278">
    <property type="protein sequence ID" value="CCO14698.1"/>
    <property type="molecule type" value="Genomic_DNA"/>
</dbReference>
<feature type="compositionally biased region" description="Low complexity" evidence="1">
    <location>
        <begin position="1"/>
        <end position="17"/>
    </location>
</feature>
<dbReference type="AlphaFoldDB" id="K8EZJ5"/>
<feature type="transmembrane region" description="Helical" evidence="2">
    <location>
        <begin position="38"/>
        <end position="58"/>
    </location>
</feature>
<dbReference type="GeneID" id="19017762"/>
<feature type="transmembrane region" description="Helical" evidence="2">
    <location>
        <begin position="163"/>
        <end position="181"/>
    </location>
</feature>
<dbReference type="OrthoDB" id="497700at2759"/>
<evidence type="ECO:0008006" key="5">
    <source>
        <dbReference type="Google" id="ProtNLM"/>
    </source>
</evidence>
<keyword evidence="2" id="KW-0812">Transmembrane</keyword>
<keyword evidence="4" id="KW-1185">Reference proteome</keyword>
<organism evidence="3 4">
    <name type="scientific">Bathycoccus prasinos</name>
    <dbReference type="NCBI Taxonomy" id="41875"/>
    <lineage>
        <taxon>Eukaryota</taxon>
        <taxon>Viridiplantae</taxon>
        <taxon>Chlorophyta</taxon>
        <taxon>Mamiellophyceae</taxon>
        <taxon>Mamiellales</taxon>
        <taxon>Bathycoccaceae</taxon>
        <taxon>Bathycoccus</taxon>
    </lineage>
</organism>
<name>K8EZJ5_9CHLO</name>
<evidence type="ECO:0000256" key="2">
    <source>
        <dbReference type="SAM" id="Phobius"/>
    </source>
</evidence>
<proteinExistence type="predicted"/>
<dbReference type="KEGG" id="bpg:Bathy01g00260"/>
<dbReference type="Proteomes" id="UP000198341">
    <property type="component" value="Chromosome 1"/>
</dbReference>
<sequence length="261" mass="28575">MSGGISPTYSSSSSSPGRTKRMPMRSPHAFSANSDATLPLVFANVGLILFVVAGVFYIKEDWDRFSLLCVLGYASIIIGLILPELLAADVDKGGRTTFHPTGTREIDDKIEKGIRERKWIQFWGTVMMIVGIFLGIVGSLLYSPTIVSALSSKMIPLIDEANLVWAISFLIFPVGFGLLTYDKLMTLQSLADEGLDDEASVTIWHPQMRVFLWTEICLILFAIAGVVVVSLPNALGEAFGLFLFALGALIKVCLLFYELRG</sequence>
<keyword evidence="2" id="KW-1133">Transmembrane helix</keyword>
<feature type="transmembrane region" description="Helical" evidence="2">
    <location>
        <begin position="122"/>
        <end position="143"/>
    </location>
</feature>
<feature type="transmembrane region" description="Helical" evidence="2">
    <location>
        <begin position="64"/>
        <end position="86"/>
    </location>
</feature>
<feature type="region of interest" description="Disordered" evidence="1">
    <location>
        <begin position="1"/>
        <end position="26"/>
    </location>
</feature>